<sequence length="136" mass="14583">MALGRQLTLARSALAGAFTLACITEQRSLEINNEEIDITKPNCTDPGEKLTLALMYGIQSIRFSGQGAFVSSAVMKEVAADAINQVIREYQVTVPGVGTFEGDMLISITFSGDKTNELQMDIRCAMTGVITFVAAV</sequence>
<gene>
    <name evidence="1" type="ORF">P4B07_14060</name>
</gene>
<keyword evidence="2" id="KW-1185">Reference proteome</keyword>
<evidence type="ECO:0000313" key="2">
    <source>
        <dbReference type="Proteomes" id="UP001214094"/>
    </source>
</evidence>
<protein>
    <submittedName>
        <fullName evidence="1">Phage tail tube protein</fullName>
    </submittedName>
</protein>
<dbReference type="Proteomes" id="UP001214094">
    <property type="component" value="Chromosome"/>
</dbReference>
<dbReference type="RefSeq" id="WP_034797794.1">
    <property type="nucleotide sequence ID" value="NZ_CP015880.1"/>
</dbReference>
<dbReference type="GeneID" id="29519164"/>
<name>A0ABY8HDQ9_ENSAD</name>
<proteinExistence type="predicted"/>
<organism evidence="1 2">
    <name type="scientific">Ensifer adhaerens</name>
    <name type="common">Sinorhizobium morelense</name>
    <dbReference type="NCBI Taxonomy" id="106592"/>
    <lineage>
        <taxon>Bacteria</taxon>
        <taxon>Pseudomonadati</taxon>
        <taxon>Pseudomonadota</taxon>
        <taxon>Alphaproteobacteria</taxon>
        <taxon>Hyphomicrobiales</taxon>
        <taxon>Rhizobiaceae</taxon>
        <taxon>Sinorhizobium/Ensifer group</taxon>
        <taxon>Ensifer</taxon>
    </lineage>
</organism>
<dbReference type="Pfam" id="PF06199">
    <property type="entry name" value="Phage_tail_2"/>
    <property type="match status" value="1"/>
</dbReference>
<dbReference type="PROSITE" id="PS51257">
    <property type="entry name" value="PROKAR_LIPOPROTEIN"/>
    <property type="match status" value="1"/>
</dbReference>
<dbReference type="InterPro" id="IPR011855">
    <property type="entry name" value="Phgtail_TP901_1"/>
</dbReference>
<dbReference type="EMBL" id="CP121308">
    <property type="protein sequence ID" value="WFP89680.1"/>
    <property type="molecule type" value="Genomic_DNA"/>
</dbReference>
<reference evidence="1 2" key="1">
    <citation type="submission" date="2023-03" db="EMBL/GenBank/DDBJ databases">
        <title>Comparative genome and transcriptome analysis combination mining strategies for increasing vitamin B12 production of Ensifer adhaerens strain.</title>
        <authorList>
            <person name="Yongheng L."/>
        </authorList>
    </citation>
    <scope>NUCLEOTIDE SEQUENCE [LARGE SCALE GENOMIC DNA]</scope>
    <source>
        <strain evidence="1 2">Casida A-T305</strain>
    </source>
</reference>
<accession>A0ABY8HDQ9</accession>
<evidence type="ECO:0000313" key="1">
    <source>
        <dbReference type="EMBL" id="WFP89680.1"/>
    </source>
</evidence>